<sequence length="205" mass="23252">MFSIRTFWNDLRINKTMLLVSLVLFVIGIIAGIWLAAPLGQYLESQLEQLRGVTEKLQQSNNVELSYFIFIFFNNVIKSILIIYLGVFLGIIPVIFLVMNGMMIGFLVYSRSMEGVDVFTLVVKGLLPHGIIEIPAILIAAAYGLKFGKLMLDSITTWDSAARYRLKTERRQFIRSTITASFWIVIMLIVAAGIESTITYWLVRS</sequence>
<proteinExistence type="predicted"/>
<dbReference type="KEGG" id="pbv:AR543_21775"/>
<evidence type="ECO:0000256" key="1">
    <source>
        <dbReference type="SAM" id="Phobius"/>
    </source>
</evidence>
<evidence type="ECO:0008006" key="4">
    <source>
        <dbReference type="Google" id="ProtNLM"/>
    </source>
</evidence>
<dbReference type="InterPro" id="IPR002798">
    <property type="entry name" value="SpoIIM-like"/>
</dbReference>
<feature type="transmembrane region" description="Helical" evidence="1">
    <location>
        <begin position="57"/>
        <end position="74"/>
    </location>
</feature>
<dbReference type="RefSeq" id="WP_060536422.1">
    <property type="nucleotide sequence ID" value="NZ_CP013023.1"/>
</dbReference>
<dbReference type="Proteomes" id="UP000078148">
    <property type="component" value="Chromosome"/>
</dbReference>
<keyword evidence="3" id="KW-1185">Reference proteome</keyword>
<dbReference type="OrthoDB" id="161024at2"/>
<feature type="transmembrane region" description="Helical" evidence="1">
    <location>
        <begin position="16"/>
        <end position="37"/>
    </location>
</feature>
<protein>
    <recommendedName>
        <fullName evidence="4">Stage II sporulation protein M</fullName>
    </recommendedName>
</protein>
<organism evidence="2 3">
    <name type="scientific">Paenibacillus bovis</name>
    <dbReference type="NCBI Taxonomy" id="1616788"/>
    <lineage>
        <taxon>Bacteria</taxon>
        <taxon>Bacillati</taxon>
        <taxon>Bacillota</taxon>
        <taxon>Bacilli</taxon>
        <taxon>Bacillales</taxon>
        <taxon>Paenibacillaceae</taxon>
        <taxon>Paenibacillus</taxon>
    </lineage>
</organism>
<name>A0A172ZLS0_9BACL</name>
<feature type="transmembrane region" description="Helical" evidence="1">
    <location>
        <begin position="126"/>
        <end position="145"/>
    </location>
</feature>
<dbReference type="PANTHER" id="PTHR35337">
    <property type="entry name" value="SLR1478 PROTEIN"/>
    <property type="match status" value="1"/>
</dbReference>
<reference evidence="2 3" key="2">
    <citation type="journal article" date="2016" name="Int. J. Syst. Evol. Microbiol.">
        <title>Paenibacillus bovis sp. nov., isolated from raw yak (Bos grunniens) milk.</title>
        <authorList>
            <person name="Gao C."/>
            <person name="Han J."/>
            <person name="Liu Z."/>
            <person name="Xu X."/>
            <person name="Hang F."/>
            <person name="Wu Z."/>
        </authorList>
    </citation>
    <scope>NUCLEOTIDE SEQUENCE [LARGE SCALE GENOMIC DNA]</scope>
    <source>
        <strain evidence="2 3">BD3526</strain>
    </source>
</reference>
<keyword evidence="1" id="KW-0812">Transmembrane</keyword>
<keyword evidence="1" id="KW-1133">Transmembrane helix</keyword>
<feature type="transmembrane region" description="Helical" evidence="1">
    <location>
        <begin position="81"/>
        <end position="106"/>
    </location>
</feature>
<evidence type="ECO:0000313" key="2">
    <source>
        <dbReference type="EMBL" id="ANF98352.1"/>
    </source>
</evidence>
<gene>
    <name evidence="2" type="ORF">AR543_21775</name>
</gene>
<dbReference type="PANTHER" id="PTHR35337:SF1">
    <property type="entry name" value="SLR1478 PROTEIN"/>
    <property type="match status" value="1"/>
</dbReference>
<reference evidence="3" key="1">
    <citation type="submission" date="2015-10" db="EMBL/GenBank/DDBJ databases">
        <title>Genome of Paenibacillus bovis sp. nov.</title>
        <authorList>
            <person name="Wu Z."/>
            <person name="Gao C."/>
            <person name="Liu Z."/>
            <person name="Zheng H."/>
        </authorList>
    </citation>
    <scope>NUCLEOTIDE SEQUENCE [LARGE SCALE GENOMIC DNA]</scope>
    <source>
        <strain evidence="3">BD3526</strain>
    </source>
</reference>
<accession>A0A172ZLS0</accession>
<feature type="transmembrane region" description="Helical" evidence="1">
    <location>
        <begin position="180"/>
        <end position="203"/>
    </location>
</feature>
<evidence type="ECO:0000313" key="3">
    <source>
        <dbReference type="Proteomes" id="UP000078148"/>
    </source>
</evidence>
<keyword evidence="1" id="KW-0472">Membrane</keyword>
<dbReference type="AlphaFoldDB" id="A0A172ZLS0"/>
<dbReference type="Pfam" id="PF01944">
    <property type="entry name" value="SpoIIM"/>
    <property type="match status" value="1"/>
</dbReference>
<dbReference type="EMBL" id="CP013023">
    <property type="protein sequence ID" value="ANF98352.1"/>
    <property type="molecule type" value="Genomic_DNA"/>
</dbReference>
<dbReference type="STRING" id="1616788.AR543_21775"/>